<sequence>MPLVVTSDWNDGPMGPGWFVMLPKNTSIFYDGGPMDDLLVGPEGADERKRQDELFALIMLMRQSQ</sequence>
<organism evidence="1">
    <name type="scientific">marine sediment metagenome</name>
    <dbReference type="NCBI Taxonomy" id="412755"/>
    <lineage>
        <taxon>unclassified sequences</taxon>
        <taxon>metagenomes</taxon>
        <taxon>ecological metagenomes</taxon>
    </lineage>
</organism>
<name>A0A0F9U9R1_9ZZZZ</name>
<evidence type="ECO:0000313" key="1">
    <source>
        <dbReference type="EMBL" id="KKN88359.1"/>
    </source>
</evidence>
<proteinExistence type="predicted"/>
<dbReference type="AlphaFoldDB" id="A0A0F9U9R1"/>
<comment type="caution">
    <text evidence="1">The sequence shown here is derived from an EMBL/GenBank/DDBJ whole genome shotgun (WGS) entry which is preliminary data.</text>
</comment>
<dbReference type="EMBL" id="LAZR01000129">
    <property type="protein sequence ID" value="KKN88359.1"/>
    <property type="molecule type" value="Genomic_DNA"/>
</dbReference>
<protein>
    <submittedName>
        <fullName evidence="1">Uncharacterized protein</fullName>
    </submittedName>
</protein>
<reference evidence="1" key="1">
    <citation type="journal article" date="2015" name="Nature">
        <title>Complex archaea that bridge the gap between prokaryotes and eukaryotes.</title>
        <authorList>
            <person name="Spang A."/>
            <person name="Saw J.H."/>
            <person name="Jorgensen S.L."/>
            <person name="Zaremba-Niedzwiedzka K."/>
            <person name="Martijn J."/>
            <person name="Lind A.E."/>
            <person name="van Eijk R."/>
            <person name="Schleper C."/>
            <person name="Guy L."/>
            <person name="Ettema T.J."/>
        </authorList>
    </citation>
    <scope>NUCLEOTIDE SEQUENCE</scope>
</reference>
<gene>
    <name evidence="1" type="ORF">LCGC14_0249220</name>
</gene>
<accession>A0A0F9U9R1</accession>